<dbReference type="AlphaFoldDB" id="A0A392SKS3"/>
<sequence length="82" mass="9271">MTLKDVNDEIAQGNLHSEESILQQVEVSSNDDGEDIIMVPTTQLVRVVNDEEFDKVVQKECQVVKKLWADMAEAKQGKQEEP</sequence>
<evidence type="ECO:0000313" key="1">
    <source>
        <dbReference type="EMBL" id="MCI48530.1"/>
    </source>
</evidence>
<reference evidence="1 2" key="1">
    <citation type="journal article" date="2018" name="Front. Plant Sci.">
        <title>Red Clover (Trifolium pratense) and Zigzag Clover (T. medium) - A Picture of Genomic Similarities and Differences.</title>
        <authorList>
            <person name="Dluhosova J."/>
            <person name="Istvanek J."/>
            <person name="Nedelnik J."/>
            <person name="Repkova J."/>
        </authorList>
    </citation>
    <scope>NUCLEOTIDE SEQUENCE [LARGE SCALE GENOMIC DNA]</scope>
    <source>
        <strain evidence="2">cv. 10/8</strain>
        <tissue evidence="1">Leaf</tissue>
    </source>
</reference>
<name>A0A392SKS3_9FABA</name>
<dbReference type="EMBL" id="LXQA010387723">
    <property type="protein sequence ID" value="MCI48530.1"/>
    <property type="molecule type" value="Genomic_DNA"/>
</dbReference>
<proteinExistence type="predicted"/>
<evidence type="ECO:0000313" key="2">
    <source>
        <dbReference type="Proteomes" id="UP000265520"/>
    </source>
</evidence>
<accession>A0A392SKS3</accession>
<feature type="non-terminal residue" evidence="1">
    <location>
        <position position="82"/>
    </location>
</feature>
<keyword evidence="2" id="KW-1185">Reference proteome</keyword>
<organism evidence="1 2">
    <name type="scientific">Trifolium medium</name>
    <dbReference type="NCBI Taxonomy" id="97028"/>
    <lineage>
        <taxon>Eukaryota</taxon>
        <taxon>Viridiplantae</taxon>
        <taxon>Streptophyta</taxon>
        <taxon>Embryophyta</taxon>
        <taxon>Tracheophyta</taxon>
        <taxon>Spermatophyta</taxon>
        <taxon>Magnoliopsida</taxon>
        <taxon>eudicotyledons</taxon>
        <taxon>Gunneridae</taxon>
        <taxon>Pentapetalae</taxon>
        <taxon>rosids</taxon>
        <taxon>fabids</taxon>
        <taxon>Fabales</taxon>
        <taxon>Fabaceae</taxon>
        <taxon>Papilionoideae</taxon>
        <taxon>50 kb inversion clade</taxon>
        <taxon>NPAAA clade</taxon>
        <taxon>Hologalegina</taxon>
        <taxon>IRL clade</taxon>
        <taxon>Trifolieae</taxon>
        <taxon>Trifolium</taxon>
    </lineage>
</organism>
<dbReference type="Proteomes" id="UP000265520">
    <property type="component" value="Unassembled WGS sequence"/>
</dbReference>
<protein>
    <submittedName>
        <fullName evidence="1">Uncharacterized protein</fullName>
    </submittedName>
</protein>
<comment type="caution">
    <text evidence="1">The sequence shown here is derived from an EMBL/GenBank/DDBJ whole genome shotgun (WGS) entry which is preliminary data.</text>
</comment>